<proteinExistence type="predicted"/>
<name>A0A3M7QBF4_BRAPC</name>
<keyword evidence="3" id="KW-1185">Reference proteome</keyword>
<dbReference type="OrthoDB" id="419711at2759"/>
<keyword evidence="1" id="KW-0472">Membrane</keyword>
<feature type="transmembrane region" description="Helical" evidence="1">
    <location>
        <begin position="62"/>
        <end position="80"/>
    </location>
</feature>
<dbReference type="Proteomes" id="UP000276133">
    <property type="component" value="Unassembled WGS sequence"/>
</dbReference>
<evidence type="ECO:0000313" key="2">
    <source>
        <dbReference type="EMBL" id="RNA08552.1"/>
    </source>
</evidence>
<dbReference type="EMBL" id="REGN01006700">
    <property type="protein sequence ID" value="RNA08552.1"/>
    <property type="molecule type" value="Genomic_DNA"/>
</dbReference>
<organism evidence="2 3">
    <name type="scientific">Brachionus plicatilis</name>
    <name type="common">Marine rotifer</name>
    <name type="synonym">Brachionus muelleri</name>
    <dbReference type="NCBI Taxonomy" id="10195"/>
    <lineage>
        <taxon>Eukaryota</taxon>
        <taxon>Metazoa</taxon>
        <taxon>Spiralia</taxon>
        <taxon>Gnathifera</taxon>
        <taxon>Rotifera</taxon>
        <taxon>Eurotatoria</taxon>
        <taxon>Monogononta</taxon>
        <taxon>Pseudotrocha</taxon>
        <taxon>Ploima</taxon>
        <taxon>Brachionidae</taxon>
        <taxon>Brachionus</taxon>
    </lineage>
</organism>
<accession>A0A3M7QBF4</accession>
<comment type="caution">
    <text evidence="2">The sequence shown here is derived from an EMBL/GenBank/DDBJ whole genome shotgun (WGS) entry which is preliminary data.</text>
</comment>
<dbReference type="AlphaFoldDB" id="A0A3M7QBF4"/>
<protein>
    <submittedName>
        <fullName evidence="2">Uncharacterized protein</fullName>
    </submittedName>
</protein>
<gene>
    <name evidence="2" type="ORF">BpHYR1_009582</name>
</gene>
<evidence type="ECO:0000313" key="3">
    <source>
        <dbReference type="Proteomes" id="UP000276133"/>
    </source>
</evidence>
<feature type="transmembrane region" description="Helical" evidence="1">
    <location>
        <begin position="117"/>
        <end position="137"/>
    </location>
</feature>
<evidence type="ECO:0000256" key="1">
    <source>
        <dbReference type="SAM" id="Phobius"/>
    </source>
</evidence>
<keyword evidence="1" id="KW-1133">Transmembrane helix</keyword>
<reference evidence="2 3" key="1">
    <citation type="journal article" date="2018" name="Sci. Rep.">
        <title>Genomic signatures of local adaptation to the degree of environmental predictability in rotifers.</title>
        <authorList>
            <person name="Franch-Gras L."/>
            <person name="Hahn C."/>
            <person name="Garcia-Roger E.M."/>
            <person name="Carmona M.J."/>
            <person name="Serra M."/>
            <person name="Gomez A."/>
        </authorList>
    </citation>
    <scope>NUCLEOTIDE SEQUENCE [LARGE SCALE GENOMIC DNA]</scope>
    <source>
        <strain evidence="2">HYR1</strain>
    </source>
</reference>
<keyword evidence="1" id="KW-0812">Transmembrane</keyword>
<sequence length="181" mass="21989">MQSLDKETESKSFNWRDRFKNEFRKENLSLNFEKDSQFMKKDPEEVLGYFHSSIWPCLNGSLFYVVYRIFIAIYYTIWFVESIVRNYEFRAQNFYITTKKNINLLLLHPWPVYMTSWSLTILFIHLWLSAFITLYFYSIDQKTILSRFFRFVFGPFSCSRKVENVHFQNNPVGKQIKLTLL</sequence>